<dbReference type="EMBL" id="CM000782">
    <property type="protein sequence ID" value="AQK82645.1"/>
    <property type="molecule type" value="Genomic_DNA"/>
</dbReference>
<dbReference type="EMBL" id="CM000782">
    <property type="protein sequence ID" value="AQK82655.1"/>
    <property type="molecule type" value="Genomic_DNA"/>
</dbReference>
<name>A0A1D6LT95_MAIZE</name>
<dbReference type="UniPathway" id="UPA00223">
    <property type="reaction ID" value="UER00999"/>
</dbReference>
<dbReference type="GO" id="GO:0006099">
    <property type="term" value="P:tricarboxylic acid cycle"/>
    <property type="evidence" value="ECO:0007669"/>
    <property type="project" value="UniProtKB-UniPathway"/>
</dbReference>
<feature type="domain" description="ATP-grasp fold succinyl-CoA synthetase-type" evidence="5">
    <location>
        <begin position="193"/>
        <end position="327"/>
    </location>
</feature>
<evidence type="ECO:0000256" key="1">
    <source>
        <dbReference type="ARBA" id="ARBA00022840"/>
    </source>
</evidence>
<dbReference type="Gene3D" id="3.30.470.160">
    <property type="entry name" value="Inositol polyphosphate kinase"/>
    <property type="match status" value="1"/>
</dbReference>
<evidence type="ECO:0000256" key="2">
    <source>
        <dbReference type="ARBA" id="ARBA00022946"/>
    </source>
</evidence>
<sequence>MPDLHPPEHQVAGHRASASKLGPLIDDSGLFYKPLQAGDRGEHEVAFYEAFSAHAAVPARIRDTFFPRFHGTRLLPTEAQPGEPHPHLVLDDLLAGFEAPCVADIKIVAAGGGGGGVTVKLVDFAHVAEGDGRLLRRSLWVLLKRGSWHFRFDNKDVLLYMKEALSAAKKESSSEDEDDSSEESSDDEPTKVEEKKGAELMGKYGINVPRGAAAGSVHEVKDALKNMFPSEKEIVVKSQILAGGRGLGTFKSGLQGGVHIVKAEEAELIASKMLGQILITKQTGPEGKIVSKVYLCEKLSLTNEMYFAITLDRKTAGPLIIACSKGGKHYS</sequence>
<keyword evidence="2" id="KW-0809">Transit peptide</keyword>
<dbReference type="FunFam" id="3.30.1490.20:FF:000019">
    <property type="entry name" value="Succinate--CoA ligase [ADP-forming] subunit beta, mitochondrial"/>
    <property type="match status" value="1"/>
</dbReference>
<organism evidence="6">
    <name type="scientific">Zea mays</name>
    <name type="common">Maize</name>
    <dbReference type="NCBI Taxonomy" id="4577"/>
    <lineage>
        <taxon>Eukaryota</taxon>
        <taxon>Viridiplantae</taxon>
        <taxon>Streptophyta</taxon>
        <taxon>Embryophyta</taxon>
        <taxon>Tracheophyta</taxon>
        <taxon>Spermatophyta</taxon>
        <taxon>Magnoliopsida</taxon>
        <taxon>Liliopsida</taxon>
        <taxon>Poales</taxon>
        <taxon>Poaceae</taxon>
        <taxon>PACMAD clade</taxon>
        <taxon>Panicoideae</taxon>
        <taxon>Andropogonodae</taxon>
        <taxon>Andropogoneae</taxon>
        <taxon>Tripsacinae</taxon>
        <taxon>Zea</taxon>
    </lineage>
</organism>
<dbReference type="GO" id="GO:0005737">
    <property type="term" value="C:cytoplasm"/>
    <property type="evidence" value="ECO:0007669"/>
    <property type="project" value="UniProtKB-ARBA"/>
</dbReference>
<dbReference type="EMBL" id="CM000782">
    <property type="protein sequence ID" value="AQK82649.1"/>
    <property type="molecule type" value="Genomic_DNA"/>
</dbReference>
<gene>
    <name evidence="6" type="ORF">ZEAMMB73_Zm00001d037006</name>
</gene>
<evidence type="ECO:0000256" key="4">
    <source>
        <dbReference type="SAM" id="MobiDB-lite"/>
    </source>
</evidence>
<dbReference type="IntAct" id="A0A1D6LT95">
    <property type="interactions" value="1"/>
</dbReference>
<dbReference type="ExpressionAtlas" id="A0A1D6LT95">
    <property type="expression patterns" value="baseline and differential"/>
</dbReference>
<dbReference type="PANTHER" id="PTHR11815">
    <property type="entry name" value="SUCCINYL-COA SYNTHETASE BETA CHAIN"/>
    <property type="match status" value="1"/>
</dbReference>
<dbReference type="AlphaFoldDB" id="A0A1D6LT95"/>
<keyword evidence="6" id="KW-0436">Ligase</keyword>
<keyword evidence="3" id="KW-0496">Mitochondrion</keyword>
<accession>A0A1D6LT95</accession>
<dbReference type="EMBL" id="CM000782">
    <property type="protein sequence ID" value="AQK82639.1"/>
    <property type="molecule type" value="Genomic_DNA"/>
</dbReference>
<feature type="region of interest" description="Disordered" evidence="4">
    <location>
        <begin position="169"/>
        <end position="196"/>
    </location>
</feature>
<dbReference type="Gene3D" id="3.30.1490.20">
    <property type="entry name" value="ATP-grasp fold, A domain"/>
    <property type="match status" value="1"/>
</dbReference>
<dbReference type="SMR" id="A0A1D6LT95"/>
<dbReference type="SUPFAM" id="SSF56059">
    <property type="entry name" value="Glutathione synthetase ATP-binding domain-like"/>
    <property type="match status" value="1"/>
</dbReference>
<dbReference type="InterPro" id="IPR013815">
    <property type="entry name" value="ATP_grasp_subdomain_1"/>
</dbReference>
<dbReference type="InterPro" id="IPR038286">
    <property type="entry name" value="IPK_sf"/>
</dbReference>
<dbReference type="GO" id="GO:0016874">
    <property type="term" value="F:ligase activity"/>
    <property type="evidence" value="ECO:0007669"/>
    <property type="project" value="UniProtKB-KW"/>
</dbReference>
<reference evidence="6" key="1">
    <citation type="submission" date="2015-12" db="EMBL/GenBank/DDBJ databases">
        <title>Update maize B73 reference genome by single molecule sequencing technologies.</title>
        <authorList>
            <consortium name="Maize Genome Sequencing Project"/>
            <person name="Ware D."/>
        </authorList>
    </citation>
    <scope>NUCLEOTIDE SEQUENCE</scope>
    <source>
        <tissue evidence="6">Seedling</tissue>
    </source>
</reference>
<keyword evidence="1" id="KW-0547">Nucleotide-binding</keyword>
<keyword evidence="1" id="KW-0067">ATP-binding</keyword>
<feature type="compositionally biased region" description="Acidic residues" evidence="4">
    <location>
        <begin position="174"/>
        <end position="187"/>
    </location>
</feature>
<dbReference type="PANTHER" id="PTHR11815:SF10">
    <property type="entry name" value="SUCCINATE--COA LIGASE [GDP-FORMING] SUBUNIT BETA, MITOCHONDRIAL"/>
    <property type="match status" value="1"/>
</dbReference>
<evidence type="ECO:0000256" key="3">
    <source>
        <dbReference type="ARBA" id="ARBA00023128"/>
    </source>
</evidence>
<evidence type="ECO:0000259" key="5">
    <source>
        <dbReference type="Pfam" id="PF08442"/>
    </source>
</evidence>
<protein>
    <submittedName>
        <fullName evidence="6">Succinate--CoA ligase [ADP-forming] subunit beta mitochondrial</fullName>
    </submittedName>
</protein>
<evidence type="ECO:0000313" key="6">
    <source>
        <dbReference type="EMBL" id="AQK82649.1"/>
    </source>
</evidence>
<dbReference type="GO" id="GO:0005524">
    <property type="term" value="F:ATP binding"/>
    <property type="evidence" value="ECO:0007669"/>
    <property type="project" value="UniProtKB-KW"/>
</dbReference>
<dbReference type="InParanoid" id="A0A1D6LT95"/>
<dbReference type="SUPFAM" id="SSF56104">
    <property type="entry name" value="SAICAR synthase-like"/>
    <property type="match status" value="1"/>
</dbReference>
<proteinExistence type="predicted"/>
<dbReference type="STRING" id="4577.A0A1D6LT95"/>
<dbReference type="Pfam" id="PF08442">
    <property type="entry name" value="ATP-grasp_2"/>
    <property type="match status" value="1"/>
</dbReference>
<feature type="region of interest" description="Disordered" evidence="4">
    <location>
        <begin position="1"/>
        <end position="20"/>
    </location>
</feature>
<dbReference type="InterPro" id="IPR013650">
    <property type="entry name" value="ATP-grasp_succ-CoA_synth-type"/>
</dbReference>